<evidence type="ECO:0000256" key="2">
    <source>
        <dbReference type="ARBA" id="ARBA00022679"/>
    </source>
</evidence>
<dbReference type="RefSeq" id="WP_213041619.1">
    <property type="nucleotide sequence ID" value="NZ_CAJNBJ010000002.1"/>
</dbReference>
<dbReference type="Pfam" id="PF01648">
    <property type="entry name" value="ACPS"/>
    <property type="match status" value="1"/>
</dbReference>
<accession>A0ABM8R2I9</accession>
<evidence type="ECO:0000256" key="1">
    <source>
        <dbReference type="ARBA" id="ARBA00010990"/>
    </source>
</evidence>
<evidence type="ECO:0000259" key="4">
    <source>
        <dbReference type="Pfam" id="PF22624"/>
    </source>
</evidence>
<gene>
    <name evidence="5" type="ORF">NSPZN2_100260</name>
</gene>
<protein>
    <submittedName>
        <fullName evidence="5">4\\'-phosphopantetheinyl transferase</fullName>
        <ecNumber evidence="5">2.7.8.-</ecNumber>
    </submittedName>
</protein>
<feature type="domain" description="4'-phosphopantetheinyl transferase N-terminal" evidence="4">
    <location>
        <begin position="39"/>
        <end position="123"/>
    </location>
</feature>
<comment type="similarity">
    <text evidence="1">Belongs to the P-Pant transferase superfamily. Gsp/Sfp/HetI/AcpT family.</text>
</comment>
<name>A0ABM8R2I9_9BACT</name>
<dbReference type="PANTHER" id="PTHR12215">
    <property type="entry name" value="PHOSPHOPANTETHEINE TRANSFERASE"/>
    <property type="match status" value="1"/>
</dbReference>
<dbReference type="InterPro" id="IPR055066">
    <property type="entry name" value="AASDHPPT_N"/>
</dbReference>
<keyword evidence="6" id="KW-1185">Reference proteome</keyword>
<sequence>MMSRPSTRPSVSKTFPSLGPSDVHVWFCDLLHYAEDQRVLAALLSDDEQARAARFAFDRDRQRYILSHALLRLLLSRYTHKVAGQIRFSFGRHGKPAISGMSAAAEDIQFSLSHSGPYALVAVAKGRALGADVEVLKADVDALKLARRFFAHGESALMAKCEGEARRHLFYRFWTAKEAYLKGKGVGLSLGLDRFEVLFEGGSSLAQVRWTDSGAFDPGWHIRSLALLDHLAGAVAVQGEEWELHQLESTAYSLY</sequence>
<proteinExistence type="inferred from homology"/>
<evidence type="ECO:0000313" key="5">
    <source>
        <dbReference type="EMBL" id="CAE6729054.1"/>
    </source>
</evidence>
<keyword evidence="2 5" id="KW-0808">Transferase</keyword>
<dbReference type="InterPro" id="IPR050559">
    <property type="entry name" value="P-Pant_transferase_sf"/>
</dbReference>
<evidence type="ECO:0000259" key="3">
    <source>
        <dbReference type="Pfam" id="PF01648"/>
    </source>
</evidence>
<dbReference type="PANTHER" id="PTHR12215:SF10">
    <property type="entry name" value="L-AMINOADIPATE-SEMIALDEHYDE DEHYDROGENASE-PHOSPHOPANTETHEINYL TRANSFERASE"/>
    <property type="match status" value="1"/>
</dbReference>
<dbReference type="Proteomes" id="UP000675880">
    <property type="component" value="Unassembled WGS sequence"/>
</dbReference>
<dbReference type="Pfam" id="PF22624">
    <property type="entry name" value="AASDHPPT_N"/>
    <property type="match status" value="1"/>
</dbReference>
<evidence type="ECO:0000313" key="6">
    <source>
        <dbReference type="Proteomes" id="UP000675880"/>
    </source>
</evidence>
<dbReference type="Gene3D" id="3.90.470.20">
    <property type="entry name" value="4'-phosphopantetheinyl transferase domain"/>
    <property type="match status" value="2"/>
</dbReference>
<comment type="caution">
    <text evidence="5">The sequence shown here is derived from an EMBL/GenBank/DDBJ whole genome shotgun (WGS) entry which is preliminary data.</text>
</comment>
<dbReference type="EMBL" id="CAJNBJ010000002">
    <property type="protein sequence ID" value="CAE6729054.1"/>
    <property type="molecule type" value="Genomic_DNA"/>
</dbReference>
<dbReference type="InterPro" id="IPR037143">
    <property type="entry name" value="4-PPantetheinyl_Trfase_dom_sf"/>
</dbReference>
<reference evidence="5 6" key="1">
    <citation type="submission" date="2021-02" db="EMBL/GenBank/DDBJ databases">
        <authorList>
            <person name="Han P."/>
        </authorList>
    </citation>
    <scope>NUCLEOTIDE SEQUENCE [LARGE SCALE GENOMIC DNA]</scope>
    <source>
        <strain evidence="5">Candidatus Nitrospira sp. ZN2</strain>
    </source>
</reference>
<dbReference type="GO" id="GO:0016740">
    <property type="term" value="F:transferase activity"/>
    <property type="evidence" value="ECO:0007669"/>
    <property type="project" value="UniProtKB-KW"/>
</dbReference>
<organism evidence="5 6">
    <name type="scientific">Nitrospira defluvii</name>
    <dbReference type="NCBI Taxonomy" id="330214"/>
    <lineage>
        <taxon>Bacteria</taxon>
        <taxon>Pseudomonadati</taxon>
        <taxon>Nitrospirota</taxon>
        <taxon>Nitrospiria</taxon>
        <taxon>Nitrospirales</taxon>
        <taxon>Nitrospiraceae</taxon>
        <taxon>Nitrospira</taxon>
    </lineage>
</organism>
<dbReference type="EC" id="2.7.8.-" evidence="5"/>
<feature type="domain" description="4'-phosphopantetheinyl transferase" evidence="3">
    <location>
        <begin position="129"/>
        <end position="207"/>
    </location>
</feature>
<dbReference type="InterPro" id="IPR008278">
    <property type="entry name" value="4-PPantetheinyl_Trfase_dom"/>
</dbReference>
<dbReference type="SUPFAM" id="SSF56214">
    <property type="entry name" value="4'-phosphopantetheinyl transferase"/>
    <property type="match status" value="2"/>
</dbReference>